<name>A0ABR6ZHF8_9BURK</name>
<feature type="region of interest" description="Disordered" evidence="1">
    <location>
        <begin position="1"/>
        <end position="24"/>
    </location>
</feature>
<dbReference type="Pfam" id="PF12696">
    <property type="entry name" value="TraG-D_C"/>
    <property type="match status" value="1"/>
</dbReference>
<protein>
    <submittedName>
        <fullName evidence="3">Type IV secretion system DNA-binding domain-containing protein</fullName>
    </submittedName>
</protein>
<dbReference type="PANTHER" id="PTHR30121:SF6">
    <property type="entry name" value="SLR6007 PROTEIN"/>
    <property type="match status" value="1"/>
</dbReference>
<accession>A0ABR6ZHF8</accession>
<dbReference type="SUPFAM" id="SSF52540">
    <property type="entry name" value="P-loop containing nucleoside triphosphate hydrolases"/>
    <property type="match status" value="1"/>
</dbReference>
<dbReference type="Proteomes" id="UP000646911">
    <property type="component" value="Unassembled WGS sequence"/>
</dbReference>
<evidence type="ECO:0000313" key="4">
    <source>
        <dbReference type="Proteomes" id="UP000646911"/>
    </source>
</evidence>
<dbReference type="Gene3D" id="3.40.50.300">
    <property type="entry name" value="P-loop containing nucleotide triphosphate hydrolases"/>
    <property type="match status" value="2"/>
</dbReference>
<comment type="caution">
    <text evidence="3">The sequence shown here is derived from an EMBL/GenBank/DDBJ whole genome shotgun (WGS) entry which is preliminary data.</text>
</comment>
<proteinExistence type="predicted"/>
<evidence type="ECO:0000259" key="2">
    <source>
        <dbReference type="Pfam" id="PF12696"/>
    </source>
</evidence>
<evidence type="ECO:0000313" key="3">
    <source>
        <dbReference type="EMBL" id="MBC3910780.1"/>
    </source>
</evidence>
<organism evidence="3 4">
    <name type="scientific">Undibacterium umbellatum</name>
    <dbReference type="NCBI Taxonomy" id="2762300"/>
    <lineage>
        <taxon>Bacteria</taxon>
        <taxon>Pseudomonadati</taxon>
        <taxon>Pseudomonadota</taxon>
        <taxon>Betaproteobacteria</taxon>
        <taxon>Burkholderiales</taxon>
        <taxon>Oxalobacteraceae</taxon>
        <taxon>Undibacterium</taxon>
    </lineage>
</organism>
<keyword evidence="4" id="KW-1185">Reference proteome</keyword>
<dbReference type="InterPro" id="IPR027417">
    <property type="entry name" value="P-loop_NTPase"/>
</dbReference>
<dbReference type="RefSeq" id="WP_186956354.1">
    <property type="nucleotide sequence ID" value="NZ_JACOFX010000019.1"/>
</dbReference>
<dbReference type="GO" id="GO:0003677">
    <property type="term" value="F:DNA binding"/>
    <property type="evidence" value="ECO:0007669"/>
    <property type="project" value="UniProtKB-KW"/>
</dbReference>
<dbReference type="PANTHER" id="PTHR30121">
    <property type="entry name" value="UNCHARACTERIZED PROTEIN YJGR-RELATED"/>
    <property type="match status" value="1"/>
</dbReference>
<dbReference type="CDD" id="cd01127">
    <property type="entry name" value="TrwB_TraG_TraD_VirD4"/>
    <property type="match status" value="2"/>
</dbReference>
<sequence>MAQPQQSGLEPENEVKAHHRRRDTRPQLQRIKEDILFKPEAASILMFVIGAAAMISPTWHEYIVVFGILLFLYIRSSFKHYSLPFRMPMSTAYDASANEGKGRSGIIDPEEINPATDKPTWAKGISHFGNRKKDDAELWFNNDDLRTHILIFGSTGSGKTVALVSMAYNALMQGSGFIFVDGKGDASLFATIFSMSRAMGREDDFLIINFGTGSRDIEGPQLTKLSNTINPFAFGASDALTQLLVGLMGDSGGSGDMWKGRAISLLTGLMIALVSLRDAGRILLDVEVIRDFMQLKYIVALSNGKNPIDGTPIKLSDRAQAAIKAYLSSLPGFVEKKGADQSATTLEQHGYLQMQFTRVLGSLSDTLGHIFKTNLGEVDLYDVVVNRRILVVLLPALEKSQDELANLGKVVIMSLKNMMAATLGAQMEGSKMEVLDNRPTNAPSPFVTILDEYGAYAVPGVAVMPAQARSLGFSMVFASQDMPGFEKASKEDAASIAANCNIKIFMKLEDAERTYEIFEKSVGMADVMVMGGMQASTNGMSTNYMDNMNATMEQRSRGSLQDLKEQTPGEAHILFKSRIIRARMFSCGMVDERNLLSKYRLNHFIKVKPPAYGEMLDWDLSPEALKMKADAAQAAQNVQSAQNPAIAEVIAANASVTHGAENETAAAATESKPASATITENCVDDAQDQVAAKAEAKPRTLFGKRSGQKKADEHEFDGAVVNIFGRDNDSLDEASKAVVAPWAADIQAGMHEQLATAAAYEAGWQTETSLSELYAMEEKTGKGRLAQILIDQVHTHAALVNMDMLLGVVPFKARSDAGHLIKAIAANTSYACQPTPAKRSGKSSLIQAFSKKYATR</sequence>
<keyword evidence="3" id="KW-0238">DNA-binding</keyword>
<dbReference type="InterPro" id="IPR051162">
    <property type="entry name" value="T4SS_component"/>
</dbReference>
<evidence type="ECO:0000256" key="1">
    <source>
        <dbReference type="SAM" id="MobiDB-lite"/>
    </source>
</evidence>
<gene>
    <name evidence="3" type="ORF">H8L47_24730</name>
</gene>
<reference evidence="3 4" key="1">
    <citation type="submission" date="2020-08" db="EMBL/GenBank/DDBJ databases">
        <title>Novel species isolated from subtropical streams in China.</title>
        <authorList>
            <person name="Lu H."/>
        </authorList>
    </citation>
    <scope>NUCLEOTIDE SEQUENCE [LARGE SCALE GENOMIC DNA]</scope>
    <source>
        <strain evidence="3 4">NL8W</strain>
    </source>
</reference>
<dbReference type="InterPro" id="IPR032689">
    <property type="entry name" value="TraG-D_C"/>
</dbReference>
<dbReference type="EMBL" id="JACOFX010000019">
    <property type="protein sequence ID" value="MBC3910780.1"/>
    <property type="molecule type" value="Genomic_DNA"/>
</dbReference>
<feature type="domain" description="TraD/TraG TraM recognition site" evidence="2">
    <location>
        <begin position="445"/>
        <end position="543"/>
    </location>
</feature>